<dbReference type="EC" id="3.6.1.66" evidence="7"/>
<keyword evidence="4 7" id="KW-0378">Hydrolase</keyword>
<evidence type="ECO:0000256" key="4">
    <source>
        <dbReference type="ARBA" id="ARBA00022801"/>
    </source>
</evidence>
<evidence type="ECO:0000256" key="1">
    <source>
        <dbReference type="ARBA" id="ARBA00008023"/>
    </source>
</evidence>
<dbReference type="GO" id="GO:0005829">
    <property type="term" value="C:cytosol"/>
    <property type="evidence" value="ECO:0007669"/>
    <property type="project" value="TreeGrafter"/>
</dbReference>
<evidence type="ECO:0000256" key="2">
    <source>
        <dbReference type="ARBA" id="ARBA00022723"/>
    </source>
</evidence>
<dbReference type="GO" id="GO:0000166">
    <property type="term" value="F:nucleotide binding"/>
    <property type="evidence" value="ECO:0007669"/>
    <property type="project" value="UniProtKB-KW"/>
</dbReference>
<evidence type="ECO:0000256" key="7">
    <source>
        <dbReference type="HAMAP-Rule" id="MF_01405"/>
    </source>
</evidence>
<comment type="caution">
    <text evidence="8">The sequence shown here is derived from an EMBL/GenBank/DDBJ whole genome shotgun (WGS) entry which is preliminary data.</text>
</comment>
<dbReference type="SUPFAM" id="SSF52972">
    <property type="entry name" value="ITPase-like"/>
    <property type="match status" value="1"/>
</dbReference>
<dbReference type="InterPro" id="IPR020922">
    <property type="entry name" value="dITP/XTP_pyrophosphatase"/>
</dbReference>
<feature type="binding site" evidence="7">
    <location>
        <position position="86"/>
    </location>
    <ligand>
        <name>Mg(2+)</name>
        <dbReference type="ChEBI" id="CHEBI:18420"/>
    </ligand>
</feature>
<keyword evidence="9" id="KW-1185">Reference proteome</keyword>
<dbReference type="CDD" id="cd00515">
    <property type="entry name" value="HAM1"/>
    <property type="match status" value="1"/>
</dbReference>
<dbReference type="PANTHER" id="PTHR11067">
    <property type="entry name" value="INOSINE TRIPHOSPHATE PYROPHOSPHATASE/HAM1 PROTEIN"/>
    <property type="match status" value="1"/>
</dbReference>
<accession>A0A3D8I4D3</accession>
<feature type="binding site" evidence="7">
    <location>
        <begin position="7"/>
        <end position="12"/>
    </location>
    <ligand>
        <name>substrate</name>
    </ligand>
</feature>
<gene>
    <name evidence="8" type="ORF">CQA63_04515</name>
</gene>
<feature type="binding site" evidence="7">
    <location>
        <position position="213"/>
    </location>
    <ligand>
        <name>substrate</name>
    </ligand>
</feature>
<dbReference type="AlphaFoldDB" id="A0A3D8I4D3"/>
<comment type="catalytic activity">
    <reaction evidence="7">
        <text>XTP + H2O = XMP + diphosphate + H(+)</text>
        <dbReference type="Rhea" id="RHEA:28610"/>
        <dbReference type="ChEBI" id="CHEBI:15377"/>
        <dbReference type="ChEBI" id="CHEBI:15378"/>
        <dbReference type="ChEBI" id="CHEBI:33019"/>
        <dbReference type="ChEBI" id="CHEBI:57464"/>
        <dbReference type="ChEBI" id="CHEBI:61314"/>
        <dbReference type="EC" id="3.6.1.66"/>
    </reaction>
</comment>
<dbReference type="EMBL" id="NXLR01000006">
    <property type="protein sequence ID" value="RDU60020.1"/>
    <property type="molecule type" value="Genomic_DNA"/>
</dbReference>
<feature type="binding site" evidence="7">
    <location>
        <begin position="218"/>
        <end position="219"/>
    </location>
    <ligand>
        <name>substrate</name>
    </ligand>
</feature>
<dbReference type="Gene3D" id="3.90.950.10">
    <property type="match status" value="1"/>
</dbReference>
<sequence length="235" mass="26744">MTIILATGNKHKIQEFQSMLEGKEGKGTKVYAYNDFIESFHIYEHGKDFRENAVLKLQAIYQALYKRYSQQPHTLLQAPIALLAEDSGLCVQALNGEPGIYSARYAHYKHFVSTAQNSTDKQNLQCLIEQMKHISPNMPTPAFFIAHIALIVVQHLPLPPLKQCQIEHFEGILHGEVIDEARGEKGFGYDPIFIPNENNPLRKTLAEFEPSAKNAISHRKKALYECCKSLFQKFI</sequence>
<dbReference type="GO" id="GO:0017111">
    <property type="term" value="F:ribonucleoside triphosphate phosphatase activity"/>
    <property type="evidence" value="ECO:0007669"/>
    <property type="project" value="InterPro"/>
</dbReference>
<proteinExistence type="inferred from homology"/>
<comment type="catalytic activity">
    <reaction evidence="7">
        <text>ITP + H2O = IMP + diphosphate + H(+)</text>
        <dbReference type="Rhea" id="RHEA:29399"/>
        <dbReference type="ChEBI" id="CHEBI:15377"/>
        <dbReference type="ChEBI" id="CHEBI:15378"/>
        <dbReference type="ChEBI" id="CHEBI:33019"/>
        <dbReference type="ChEBI" id="CHEBI:58053"/>
        <dbReference type="ChEBI" id="CHEBI:61402"/>
        <dbReference type="EC" id="3.6.1.66"/>
    </reaction>
</comment>
<comment type="caution">
    <text evidence="7">Lacks conserved residue(s) required for the propagation of feature annotation.</text>
</comment>
<keyword evidence="3 7" id="KW-0547">Nucleotide-binding</keyword>
<dbReference type="GO" id="GO:0009117">
    <property type="term" value="P:nucleotide metabolic process"/>
    <property type="evidence" value="ECO:0007669"/>
    <property type="project" value="UniProtKB-KW"/>
</dbReference>
<comment type="catalytic activity">
    <reaction evidence="7">
        <text>dITP + H2O = dIMP + diphosphate + H(+)</text>
        <dbReference type="Rhea" id="RHEA:28342"/>
        <dbReference type="ChEBI" id="CHEBI:15377"/>
        <dbReference type="ChEBI" id="CHEBI:15378"/>
        <dbReference type="ChEBI" id="CHEBI:33019"/>
        <dbReference type="ChEBI" id="CHEBI:61194"/>
        <dbReference type="ChEBI" id="CHEBI:61382"/>
        <dbReference type="EC" id="3.6.1.66"/>
    </reaction>
</comment>
<dbReference type="GO" id="GO:0009146">
    <property type="term" value="P:purine nucleoside triphosphate catabolic process"/>
    <property type="evidence" value="ECO:0007669"/>
    <property type="project" value="UniProtKB-UniRule"/>
</dbReference>
<organism evidence="8 9">
    <name type="scientific">Helicobacter marmotae</name>
    <dbReference type="NCBI Taxonomy" id="152490"/>
    <lineage>
        <taxon>Bacteria</taxon>
        <taxon>Pseudomonadati</taxon>
        <taxon>Campylobacterota</taxon>
        <taxon>Epsilonproteobacteria</taxon>
        <taxon>Campylobacterales</taxon>
        <taxon>Helicobacteraceae</taxon>
        <taxon>Helicobacter</taxon>
    </lineage>
</organism>
<dbReference type="RefSeq" id="WP_104700206.1">
    <property type="nucleotide sequence ID" value="NZ_FZPP01000022.1"/>
</dbReference>
<dbReference type="InterPro" id="IPR029001">
    <property type="entry name" value="ITPase-like_fam"/>
</dbReference>
<comment type="subunit">
    <text evidence="7">Homodimer.</text>
</comment>
<dbReference type="GO" id="GO:0046872">
    <property type="term" value="F:metal ion binding"/>
    <property type="evidence" value="ECO:0007669"/>
    <property type="project" value="UniProtKB-KW"/>
</dbReference>
<comment type="cofactor">
    <cofactor evidence="7">
        <name>Mg(2+)</name>
        <dbReference type="ChEBI" id="CHEBI:18420"/>
    </cofactor>
    <text evidence="7">Binds 1 Mg(2+) ion per subunit.</text>
</comment>
<feature type="active site" description="Proton acceptor" evidence="7">
    <location>
        <position position="86"/>
    </location>
</feature>
<evidence type="ECO:0000313" key="9">
    <source>
        <dbReference type="Proteomes" id="UP000256599"/>
    </source>
</evidence>
<comment type="function">
    <text evidence="7">Pyrophosphatase that catalyzes the hydrolysis of nucleoside triphosphates to their monophosphate derivatives, with a high preference for the non-canonical purine nucleotides XTP (xanthosine triphosphate), dITP (deoxyinosine triphosphate) and ITP. Seems to function as a house-cleaning enzyme that removes non-canonical purine nucleotides from the nucleotide pool, thus preventing their incorporation into DNA/RNA and avoiding chromosomal lesions.</text>
</comment>
<dbReference type="OrthoDB" id="9807456at2"/>
<dbReference type="GO" id="GO:0035870">
    <property type="term" value="F:dITP diphosphatase activity"/>
    <property type="evidence" value="ECO:0007669"/>
    <property type="project" value="UniProtKB-UniRule"/>
</dbReference>
<dbReference type="Proteomes" id="UP000256599">
    <property type="component" value="Unassembled WGS sequence"/>
</dbReference>
<evidence type="ECO:0000256" key="5">
    <source>
        <dbReference type="ARBA" id="ARBA00022842"/>
    </source>
</evidence>
<keyword evidence="2 7" id="KW-0479">Metal-binding</keyword>
<keyword evidence="5 7" id="KW-0460">Magnesium</keyword>
<evidence type="ECO:0000256" key="3">
    <source>
        <dbReference type="ARBA" id="ARBA00022741"/>
    </source>
</evidence>
<feature type="binding site" evidence="7">
    <location>
        <position position="87"/>
    </location>
    <ligand>
        <name>substrate</name>
    </ligand>
</feature>
<dbReference type="Pfam" id="PF01725">
    <property type="entry name" value="Ham1p_like"/>
    <property type="match status" value="1"/>
</dbReference>
<reference evidence="8 9" key="1">
    <citation type="submission" date="2018-04" db="EMBL/GenBank/DDBJ databases">
        <title>Novel Campyloabacter and Helicobacter Species and Strains.</title>
        <authorList>
            <person name="Mannion A.J."/>
            <person name="Shen Z."/>
            <person name="Fox J.G."/>
        </authorList>
    </citation>
    <scope>NUCLEOTIDE SEQUENCE [LARGE SCALE GENOMIC DNA]</scope>
    <source>
        <strain evidence="8 9">MIT 98-6070</strain>
    </source>
</reference>
<feature type="binding site" evidence="7">
    <location>
        <begin position="187"/>
        <end position="190"/>
    </location>
    <ligand>
        <name>substrate</name>
    </ligand>
</feature>
<protein>
    <recommendedName>
        <fullName evidence="7">dITP/XTP pyrophosphatase</fullName>
        <ecNumber evidence="7">3.6.1.66</ecNumber>
    </recommendedName>
    <alternativeName>
        <fullName evidence="7">Non-canonical purine NTP pyrophosphatase</fullName>
    </alternativeName>
    <alternativeName>
        <fullName evidence="7">Non-standard purine NTP pyrophosphatase</fullName>
    </alternativeName>
    <alternativeName>
        <fullName evidence="7">Nucleoside-triphosphate diphosphatase</fullName>
    </alternativeName>
    <alternativeName>
        <fullName evidence="7">Nucleoside-triphosphate pyrophosphatase</fullName>
        <shortName evidence="7">NTPase</shortName>
    </alternativeName>
</protein>
<dbReference type="HAMAP" id="MF_01405">
    <property type="entry name" value="Non_canon_purine_NTPase"/>
    <property type="match status" value="1"/>
</dbReference>
<dbReference type="GO" id="GO:0036222">
    <property type="term" value="F:XTP diphosphatase activity"/>
    <property type="evidence" value="ECO:0007669"/>
    <property type="project" value="UniProtKB-UniRule"/>
</dbReference>
<evidence type="ECO:0000313" key="8">
    <source>
        <dbReference type="EMBL" id="RDU60020.1"/>
    </source>
</evidence>
<dbReference type="GO" id="GO:0036220">
    <property type="term" value="F:ITP diphosphatase activity"/>
    <property type="evidence" value="ECO:0007669"/>
    <property type="project" value="UniProtKB-UniRule"/>
</dbReference>
<evidence type="ECO:0000256" key="6">
    <source>
        <dbReference type="ARBA" id="ARBA00023080"/>
    </source>
</evidence>
<keyword evidence="6 7" id="KW-0546">Nucleotide metabolism</keyword>
<dbReference type="InterPro" id="IPR002637">
    <property type="entry name" value="RdgB/HAM1"/>
</dbReference>
<name>A0A3D8I4D3_9HELI</name>
<comment type="similarity">
    <text evidence="1 7">Belongs to the HAM1 NTPase family.</text>
</comment>
<dbReference type="PANTHER" id="PTHR11067:SF9">
    <property type="entry name" value="INOSINE TRIPHOSPHATE PYROPHOSPHATASE"/>
    <property type="match status" value="1"/>
</dbReference>